<proteinExistence type="predicted"/>
<dbReference type="InterPro" id="IPR050951">
    <property type="entry name" value="Retrovirus_Pol_polyprotein"/>
</dbReference>
<keyword evidence="3" id="KW-1185">Reference proteome</keyword>
<protein>
    <recommendedName>
        <fullName evidence="1">Reverse transcriptase domain-containing protein</fullName>
    </recommendedName>
</protein>
<dbReference type="InterPro" id="IPR000477">
    <property type="entry name" value="RT_dom"/>
</dbReference>
<reference evidence="2" key="1">
    <citation type="submission" date="2021-03" db="EMBL/GenBank/DDBJ databases">
        <title>Draft genome sequence of rust myrtle Austropuccinia psidii MF-1, a brazilian biotype.</title>
        <authorList>
            <person name="Quecine M.C."/>
            <person name="Pachon D.M.R."/>
            <person name="Bonatelli M.L."/>
            <person name="Correr F.H."/>
            <person name="Franceschini L.M."/>
            <person name="Leite T.F."/>
            <person name="Margarido G.R.A."/>
            <person name="Almeida C.A."/>
            <person name="Ferrarezi J.A."/>
            <person name="Labate C.A."/>
        </authorList>
    </citation>
    <scope>NUCLEOTIDE SEQUENCE</scope>
    <source>
        <strain evidence="2">MF-1</strain>
    </source>
</reference>
<dbReference type="InterPro" id="IPR043128">
    <property type="entry name" value="Rev_trsase/Diguanyl_cyclase"/>
</dbReference>
<dbReference type="Proteomes" id="UP000765509">
    <property type="component" value="Unassembled WGS sequence"/>
</dbReference>
<name>A0A9Q3DYX3_9BASI</name>
<accession>A0A9Q3DYX3</accession>
<dbReference type="Gene3D" id="3.30.70.270">
    <property type="match status" value="1"/>
</dbReference>
<feature type="domain" description="Reverse transcriptase" evidence="1">
    <location>
        <begin position="85"/>
        <end position="230"/>
    </location>
</feature>
<organism evidence="2 3">
    <name type="scientific">Austropuccinia psidii MF-1</name>
    <dbReference type="NCBI Taxonomy" id="1389203"/>
    <lineage>
        <taxon>Eukaryota</taxon>
        <taxon>Fungi</taxon>
        <taxon>Dikarya</taxon>
        <taxon>Basidiomycota</taxon>
        <taxon>Pucciniomycotina</taxon>
        <taxon>Pucciniomycetes</taxon>
        <taxon>Pucciniales</taxon>
        <taxon>Sphaerophragmiaceae</taxon>
        <taxon>Austropuccinia</taxon>
    </lineage>
</organism>
<dbReference type="Pfam" id="PF00078">
    <property type="entry name" value="RVT_1"/>
    <property type="match status" value="1"/>
</dbReference>
<dbReference type="Gene3D" id="3.10.10.10">
    <property type="entry name" value="HIV Type 1 Reverse Transcriptase, subunit A, domain 1"/>
    <property type="match status" value="1"/>
</dbReference>
<evidence type="ECO:0000313" key="3">
    <source>
        <dbReference type="Proteomes" id="UP000765509"/>
    </source>
</evidence>
<dbReference type="CDD" id="cd01647">
    <property type="entry name" value="RT_LTR"/>
    <property type="match status" value="1"/>
</dbReference>
<dbReference type="AlphaFoldDB" id="A0A9Q3DYX3"/>
<sequence>MREDIIYVSYTYNNAFKEHEAHITLNIDRPYPPVLGRPAYSASPRAREALEKHIQELIQTCVLGKVGHYEEFEVKIPVIISWNNDKSRMVGNFGALNAYTVTDWYPIPRIQETLTQLSKAKCMNLMDSLRGFHQNCLIPKTKKLFIIITHWGIYEYLRISFAIKNSRPHYQRMMNTIFPKELSEGWLITHIYDMIIFSDSWSFYLEILSRVLDKASGANMKISLKKCKLGFIECKSSGHIVSGSSLGIYKDKVAEMLLQPIPQNKK</sequence>
<dbReference type="EMBL" id="AVOT02021034">
    <property type="protein sequence ID" value="MBW0509600.1"/>
    <property type="molecule type" value="Genomic_DNA"/>
</dbReference>
<evidence type="ECO:0000259" key="1">
    <source>
        <dbReference type="Pfam" id="PF00078"/>
    </source>
</evidence>
<comment type="caution">
    <text evidence="2">The sequence shown here is derived from an EMBL/GenBank/DDBJ whole genome shotgun (WGS) entry which is preliminary data.</text>
</comment>
<gene>
    <name evidence="2" type="ORF">O181_049315</name>
</gene>
<evidence type="ECO:0000313" key="2">
    <source>
        <dbReference type="EMBL" id="MBW0509600.1"/>
    </source>
</evidence>
<dbReference type="InterPro" id="IPR043502">
    <property type="entry name" value="DNA/RNA_pol_sf"/>
</dbReference>
<dbReference type="SUPFAM" id="SSF56672">
    <property type="entry name" value="DNA/RNA polymerases"/>
    <property type="match status" value="1"/>
</dbReference>
<dbReference type="PANTHER" id="PTHR37984:SF5">
    <property type="entry name" value="PROTEIN NYNRIN-LIKE"/>
    <property type="match status" value="1"/>
</dbReference>
<dbReference type="PANTHER" id="PTHR37984">
    <property type="entry name" value="PROTEIN CBG26694"/>
    <property type="match status" value="1"/>
</dbReference>